<evidence type="ECO:0000256" key="1">
    <source>
        <dbReference type="ARBA" id="ARBA00004141"/>
    </source>
</evidence>
<protein>
    <submittedName>
        <fullName evidence="8">Proton-coupled amino acid transporter 1</fullName>
    </submittedName>
</protein>
<dbReference type="GO" id="GO:0005774">
    <property type="term" value="C:vacuolar membrane"/>
    <property type="evidence" value="ECO:0007669"/>
    <property type="project" value="TreeGrafter"/>
</dbReference>
<accession>A0A1W0WGN1</accession>
<organism evidence="8 9">
    <name type="scientific">Hypsibius exemplaris</name>
    <name type="common">Freshwater tardigrade</name>
    <dbReference type="NCBI Taxonomy" id="2072580"/>
    <lineage>
        <taxon>Eukaryota</taxon>
        <taxon>Metazoa</taxon>
        <taxon>Ecdysozoa</taxon>
        <taxon>Tardigrada</taxon>
        <taxon>Eutardigrada</taxon>
        <taxon>Parachela</taxon>
        <taxon>Hypsibioidea</taxon>
        <taxon>Hypsibiidae</taxon>
        <taxon>Hypsibius</taxon>
    </lineage>
</organism>
<keyword evidence="9" id="KW-1185">Reference proteome</keyword>
<feature type="transmembrane region" description="Helical" evidence="6">
    <location>
        <begin position="228"/>
        <end position="245"/>
    </location>
</feature>
<keyword evidence="2 6" id="KW-0812">Transmembrane</keyword>
<evidence type="ECO:0000256" key="6">
    <source>
        <dbReference type="SAM" id="Phobius"/>
    </source>
</evidence>
<dbReference type="Proteomes" id="UP000192578">
    <property type="component" value="Unassembled WGS sequence"/>
</dbReference>
<feature type="transmembrane region" description="Helical" evidence="6">
    <location>
        <begin position="129"/>
        <end position="150"/>
    </location>
</feature>
<gene>
    <name evidence="8" type="ORF">BV898_11460</name>
</gene>
<dbReference type="PANTHER" id="PTHR22950:SF349">
    <property type="entry name" value="AMINO ACID TRANSPORTER TRANSMEMBRANE DOMAIN-CONTAINING PROTEIN"/>
    <property type="match status" value="1"/>
</dbReference>
<feature type="transmembrane region" description="Helical" evidence="6">
    <location>
        <begin position="257"/>
        <end position="274"/>
    </location>
</feature>
<feature type="transmembrane region" description="Helical" evidence="6">
    <location>
        <begin position="189"/>
        <end position="208"/>
    </location>
</feature>
<proteinExistence type="predicted"/>
<feature type="domain" description="Amino acid transporter transmembrane" evidence="7">
    <location>
        <begin position="97"/>
        <end position="497"/>
    </location>
</feature>
<feature type="transmembrane region" description="Helical" evidence="6">
    <location>
        <begin position="294"/>
        <end position="312"/>
    </location>
</feature>
<dbReference type="PANTHER" id="PTHR22950">
    <property type="entry name" value="AMINO ACID TRANSPORTER"/>
    <property type="match status" value="1"/>
</dbReference>
<feature type="transmembrane region" description="Helical" evidence="6">
    <location>
        <begin position="368"/>
        <end position="390"/>
    </location>
</feature>
<dbReference type="AlphaFoldDB" id="A0A1W0WGN1"/>
<dbReference type="InterPro" id="IPR013057">
    <property type="entry name" value="AA_transpt_TM"/>
</dbReference>
<dbReference type="GO" id="GO:0015179">
    <property type="term" value="F:L-amino acid transmembrane transporter activity"/>
    <property type="evidence" value="ECO:0007669"/>
    <property type="project" value="TreeGrafter"/>
</dbReference>
<evidence type="ECO:0000256" key="3">
    <source>
        <dbReference type="ARBA" id="ARBA00022989"/>
    </source>
</evidence>
<evidence type="ECO:0000259" key="7">
    <source>
        <dbReference type="Pfam" id="PF01490"/>
    </source>
</evidence>
<feature type="compositionally biased region" description="Basic and acidic residues" evidence="5">
    <location>
        <begin position="52"/>
        <end position="75"/>
    </location>
</feature>
<keyword evidence="3 6" id="KW-1133">Transmembrane helix</keyword>
<dbReference type="Pfam" id="PF01490">
    <property type="entry name" value="Aa_trans"/>
    <property type="match status" value="1"/>
</dbReference>
<dbReference type="EMBL" id="MTYJ01000106">
    <property type="protein sequence ID" value="OQV14342.1"/>
    <property type="molecule type" value="Genomic_DNA"/>
</dbReference>
<feature type="transmembrane region" description="Helical" evidence="6">
    <location>
        <begin position="411"/>
        <end position="431"/>
    </location>
</feature>
<evidence type="ECO:0000256" key="2">
    <source>
        <dbReference type="ARBA" id="ARBA00022692"/>
    </source>
</evidence>
<evidence type="ECO:0000313" key="9">
    <source>
        <dbReference type="Proteomes" id="UP000192578"/>
    </source>
</evidence>
<feature type="transmembrane region" description="Helical" evidence="6">
    <location>
        <begin position="324"/>
        <end position="348"/>
    </location>
</feature>
<name>A0A1W0WGN1_HYPEX</name>
<feature type="transmembrane region" description="Helical" evidence="6">
    <location>
        <begin position="437"/>
        <end position="457"/>
    </location>
</feature>
<feature type="region of interest" description="Disordered" evidence="5">
    <location>
        <begin position="51"/>
        <end position="75"/>
    </location>
</feature>
<evidence type="ECO:0000256" key="5">
    <source>
        <dbReference type="SAM" id="MobiDB-lite"/>
    </source>
</evidence>
<evidence type="ECO:0000256" key="4">
    <source>
        <dbReference type="ARBA" id="ARBA00023136"/>
    </source>
</evidence>
<keyword evidence="4 6" id="KW-0472">Membrane</keyword>
<comment type="subcellular location">
    <subcellularLocation>
        <location evidence="1">Membrane</location>
        <topology evidence="1">Multi-pass membrane protein</topology>
    </subcellularLocation>
</comment>
<evidence type="ECO:0000313" key="8">
    <source>
        <dbReference type="EMBL" id="OQV14342.1"/>
    </source>
</evidence>
<sequence>MAGLFIRPFRVFNPFPSPIRIMESASGSSQGFPNVAPSAYQLPAHLTAPDDDLFRSDGNRSPTNKEHPHVNTEPEVKMICELGSPGDDEDRRSGANTTTNMQTLMHLLKGNIGTGVLAMASAFKNSGLATGAIAIMVMGVICIHCMHILVNCSHFLSKKEAKSAMDYGEVIEASVRNSRFRTKARAAKLTVDVFIIVSQFGFCCVYIVYVATTLHDVIASYAKVEIPITAYVAMVLPFLILLSFIRSLKILAPFSMVANAVLCVCLGIIFVYVFQHLEPSTSLPQFGGWDRLPLFFGTAIYAFEGIGIILPIENRMKNPHDFGGWTGVLNLAMVCIAALYCAAGFFGYLAFGEDIKGSITLNLPAEPIYIAVKLLVAAVIFYSYSLQFYVPFEILWPTVKRKLRTETRIKYGEYLFRTGLVIFTFALAAAIPKLDLFISLVGAVGSSFLALVFPPLLEVSTFGMEGMGRLNWKLWKNAFIFLFGLVGFVLGTYVAIQEIVLSFQADAAANHHN</sequence>
<feature type="transmembrane region" description="Helical" evidence="6">
    <location>
        <begin position="478"/>
        <end position="496"/>
    </location>
</feature>
<comment type="caution">
    <text evidence="8">The sequence shown here is derived from an EMBL/GenBank/DDBJ whole genome shotgun (WGS) entry which is preliminary data.</text>
</comment>
<reference evidence="9" key="1">
    <citation type="submission" date="2017-01" db="EMBL/GenBank/DDBJ databases">
        <title>Comparative genomics of anhydrobiosis in the tardigrade Hypsibius dujardini.</title>
        <authorList>
            <person name="Yoshida Y."/>
            <person name="Koutsovoulos G."/>
            <person name="Laetsch D."/>
            <person name="Stevens L."/>
            <person name="Kumar S."/>
            <person name="Horikawa D."/>
            <person name="Ishino K."/>
            <person name="Komine S."/>
            <person name="Tomita M."/>
            <person name="Blaxter M."/>
            <person name="Arakawa K."/>
        </authorList>
    </citation>
    <scope>NUCLEOTIDE SEQUENCE [LARGE SCALE GENOMIC DNA]</scope>
    <source>
        <strain evidence="9">Z151</strain>
    </source>
</reference>
<dbReference type="OrthoDB" id="1684102at2759"/>